<dbReference type="Pfam" id="PF07980">
    <property type="entry name" value="SusD_RagB"/>
    <property type="match status" value="1"/>
</dbReference>
<comment type="subcellular location">
    <subcellularLocation>
        <location evidence="1">Cell outer membrane</location>
    </subcellularLocation>
</comment>
<evidence type="ECO:0000256" key="3">
    <source>
        <dbReference type="ARBA" id="ARBA00022729"/>
    </source>
</evidence>
<name>A0ABU8I2D0_9SPHI</name>
<proteinExistence type="inferred from homology"/>
<keyword evidence="4" id="KW-0472">Membrane</keyword>
<evidence type="ECO:0000313" key="8">
    <source>
        <dbReference type="EMBL" id="MEI5983882.1"/>
    </source>
</evidence>
<comment type="caution">
    <text evidence="8">The sequence shown here is derived from an EMBL/GenBank/DDBJ whole genome shotgun (WGS) entry which is preliminary data.</text>
</comment>
<comment type="similarity">
    <text evidence="2">Belongs to the SusD family.</text>
</comment>
<dbReference type="Proteomes" id="UP001363035">
    <property type="component" value="Unassembled WGS sequence"/>
</dbReference>
<evidence type="ECO:0000259" key="7">
    <source>
        <dbReference type="Pfam" id="PF14322"/>
    </source>
</evidence>
<dbReference type="PROSITE" id="PS51257">
    <property type="entry name" value="PROKAR_LIPOPROTEIN"/>
    <property type="match status" value="1"/>
</dbReference>
<dbReference type="CDD" id="cd08977">
    <property type="entry name" value="SusD"/>
    <property type="match status" value="1"/>
</dbReference>
<reference evidence="8 9" key="1">
    <citation type="submission" date="2024-01" db="EMBL/GenBank/DDBJ databases">
        <title>Sphingobacterium tenebrionis sp. nov., a novel endophyte isolated from tenebrio molitor intestines.</title>
        <authorList>
            <person name="Zhang C."/>
        </authorList>
    </citation>
    <scope>NUCLEOTIDE SEQUENCE [LARGE SCALE GENOMIC DNA]</scope>
    <source>
        <strain evidence="8 9">PU5-4</strain>
    </source>
</reference>
<feature type="domain" description="RagB/SusD" evidence="6">
    <location>
        <begin position="365"/>
        <end position="474"/>
    </location>
</feature>
<evidence type="ECO:0000256" key="2">
    <source>
        <dbReference type="ARBA" id="ARBA00006275"/>
    </source>
</evidence>
<dbReference type="RefSeq" id="WP_134776795.1">
    <property type="nucleotide sequence ID" value="NZ_JAYLLN010000004.1"/>
</dbReference>
<protein>
    <submittedName>
        <fullName evidence="8">RagB/SusD family nutrient uptake outer membrane protein</fullName>
    </submittedName>
</protein>
<dbReference type="EMBL" id="JAYLLN010000004">
    <property type="protein sequence ID" value="MEI5983882.1"/>
    <property type="molecule type" value="Genomic_DNA"/>
</dbReference>
<dbReference type="Gene3D" id="1.25.40.390">
    <property type="match status" value="1"/>
</dbReference>
<sequence length="511" mass="57338">MNIQKHTYKFAKPLVFIALLGLGTTSCKKWVEYSPKDDFRIAATTYLQDENDYRTMTISVYTPLQWLNQVVPIGDIASDNAVAGGESASDVIALQQVDDFTVNPENATLRELWQSAYEGINRANFMTQYRDQNPLGRAVNFNGKDALYGEVSFLRAYYYFTLVRLFGSVPLFADRRLSLDESRQIQRSSKEQVYEQIERDLLDAIGNLPPVQEQKGRITKYAAQALLGKVYLYQKKYDQAAPVLESIITSNAFSLVSDFASIFLQAGENGPESVFEIQYTNTFPYYNWDAPMRGQGNFAVQQCGIRGLAGTDAMPYAAGWSTNLPAGNLASAYEVGDQRKNATILDIDAYAAANPSYGISYQVAPYKNTGLYSQKYQPRKGQTSGQVELNYLNNFRIIRYSEVLLMAAEAWNKSSSPNDIKAKDYLNLVRRRAFGNNNHDVNAAGASLYDAILSERRLELAMEGDRYFDLVRTGMAASRLGSLGFVVGKHEVYPIPLDEVRISNLEQNPNY</sequence>
<gene>
    <name evidence="8" type="ORF">VJ786_03090</name>
</gene>
<evidence type="ECO:0000259" key="6">
    <source>
        <dbReference type="Pfam" id="PF07980"/>
    </source>
</evidence>
<dbReference type="SUPFAM" id="SSF48452">
    <property type="entry name" value="TPR-like"/>
    <property type="match status" value="1"/>
</dbReference>
<dbReference type="InterPro" id="IPR011990">
    <property type="entry name" value="TPR-like_helical_dom_sf"/>
</dbReference>
<organism evidence="8 9">
    <name type="scientific">Sphingobacterium tenebrionis</name>
    <dbReference type="NCBI Taxonomy" id="3111775"/>
    <lineage>
        <taxon>Bacteria</taxon>
        <taxon>Pseudomonadati</taxon>
        <taxon>Bacteroidota</taxon>
        <taxon>Sphingobacteriia</taxon>
        <taxon>Sphingobacteriales</taxon>
        <taxon>Sphingobacteriaceae</taxon>
        <taxon>Sphingobacterium</taxon>
    </lineage>
</organism>
<accession>A0ABU8I2D0</accession>
<keyword evidence="3" id="KW-0732">Signal</keyword>
<dbReference type="InterPro" id="IPR033985">
    <property type="entry name" value="SusD-like_N"/>
</dbReference>
<evidence type="ECO:0000256" key="4">
    <source>
        <dbReference type="ARBA" id="ARBA00023136"/>
    </source>
</evidence>
<keyword evidence="5" id="KW-0998">Cell outer membrane</keyword>
<evidence type="ECO:0000313" key="9">
    <source>
        <dbReference type="Proteomes" id="UP001363035"/>
    </source>
</evidence>
<evidence type="ECO:0000256" key="1">
    <source>
        <dbReference type="ARBA" id="ARBA00004442"/>
    </source>
</evidence>
<keyword evidence="9" id="KW-1185">Reference proteome</keyword>
<feature type="domain" description="SusD-like N-terminal" evidence="7">
    <location>
        <begin position="94"/>
        <end position="232"/>
    </location>
</feature>
<evidence type="ECO:0000256" key="5">
    <source>
        <dbReference type="ARBA" id="ARBA00023237"/>
    </source>
</evidence>
<dbReference type="InterPro" id="IPR012944">
    <property type="entry name" value="SusD_RagB_dom"/>
</dbReference>
<dbReference type="Pfam" id="PF14322">
    <property type="entry name" value="SusD-like_3"/>
    <property type="match status" value="1"/>
</dbReference>